<dbReference type="Pfam" id="PF20256">
    <property type="entry name" value="MoCoBD_2"/>
    <property type="match status" value="1"/>
</dbReference>
<dbReference type="SUPFAM" id="SSF54665">
    <property type="entry name" value="CO dehydrogenase molybdoprotein N-domain-like"/>
    <property type="match status" value="1"/>
</dbReference>
<evidence type="ECO:0000259" key="3">
    <source>
        <dbReference type="SMART" id="SM01008"/>
    </source>
</evidence>
<dbReference type="Pfam" id="PF02738">
    <property type="entry name" value="MoCoBD_1"/>
    <property type="match status" value="1"/>
</dbReference>
<comment type="caution">
    <text evidence="4">The sequence shown here is derived from an EMBL/GenBank/DDBJ whole genome shotgun (WGS) entry which is preliminary data.</text>
</comment>
<dbReference type="InterPro" id="IPR016208">
    <property type="entry name" value="Ald_Oxase/xanthine_DH-like"/>
</dbReference>
<dbReference type="InterPro" id="IPR037165">
    <property type="entry name" value="AldOxase/xan_DH_Mopterin-bd_sf"/>
</dbReference>
<evidence type="ECO:0000256" key="1">
    <source>
        <dbReference type="ARBA" id="ARBA00022505"/>
    </source>
</evidence>
<dbReference type="SMART" id="SM01008">
    <property type="entry name" value="Ald_Xan_dh_C"/>
    <property type="match status" value="1"/>
</dbReference>
<reference evidence="4 5" key="1">
    <citation type="submission" date="2018-09" db="EMBL/GenBank/DDBJ databases">
        <title>Micromonospora sp. nov. MS1-9, isolated from a root of Musa sp.</title>
        <authorList>
            <person name="Kuncharoen N."/>
            <person name="Kudo T."/>
            <person name="Ohkuma M."/>
            <person name="Yuki M."/>
            <person name="Tanasupawat S."/>
        </authorList>
    </citation>
    <scope>NUCLEOTIDE SEQUENCE [LARGE SCALE GENOMIC DNA]</scope>
    <source>
        <strain evidence="4 5">MS1-9</strain>
    </source>
</reference>
<dbReference type="GO" id="GO:0005506">
    <property type="term" value="F:iron ion binding"/>
    <property type="evidence" value="ECO:0007669"/>
    <property type="project" value="InterPro"/>
</dbReference>
<name>A0A3A9YHB8_9ACTN</name>
<dbReference type="SUPFAM" id="SSF56003">
    <property type="entry name" value="Molybdenum cofactor-binding domain"/>
    <property type="match status" value="1"/>
</dbReference>
<dbReference type="Gene3D" id="3.90.1170.50">
    <property type="entry name" value="Aldehyde oxidase/xanthine dehydrogenase, a/b hammerhead"/>
    <property type="match status" value="1"/>
</dbReference>
<sequence>MTLTRPVVVGAGVDRVDGPLKVAGAAAYSSDITLPGMVHVALVRSTIAAGRITRLDTGAAEQLPGVLAVLSHHNAPRLAAGPTNNLGPTPPPPLQDDRIRHHGQYLAAVVAEKPYQAAAAARAVTVEYERTEPVLRIEDPAGELRTDPFGMDATRGDAAGALAAAEVVHEATYVTAENTNNPLGLFATVAQWSGGRLTVHDATQWTSNTCQTLAQMFEVPESAVRVYAKYVGGAFGSGLRVWPHVVLAVLAARTVGRPVKLVLSRPEMFTGIGHRPNTVQQLRIGAARDGGFVAIEHEALQTVAMDDENLEPVAASSASAYACPNVATRDRQRRLNIPCPGSMRAPGEAQANFALESAIDELSYLLDMDPLDLRLRNYAQVQPQFGLPWSSKALRECYQVGAERFGWSRRDRRIGAMRDGRWLVGYGMAGVSYLWWQVHCEARATIGSDGTGYVRSAATDIGTGTYTVMRQLSAELLGLELDQVRFDLGDSNLPWSPQAGGSGLTGALGNAVHAACRELIRTFLRTVVNDSASPLRGCTIDDVAVSGGRIHHRADGKLGESFVAILARHGLDELTADGVSDPPDPQEVGMAPAGAFAAKFVEVHVDPDLGLLRVPRIVSVVDGGRILNEKLARSQIIGATVGGVGQAILEETVTDPRTGRIANANLGDYLVAVNADIGEIDVTFVGEPDQLTPLGTKGVGEVGLPGTAAAVANAVYHATGKRIRSLPITIDDLLG</sequence>
<dbReference type="PANTHER" id="PTHR11908">
    <property type="entry name" value="XANTHINE DEHYDROGENASE"/>
    <property type="match status" value="1"/>
</dbReference>
<gene>
    <name evidence="4" type="ORF">D7044_01605</name>
</gene>
<proteinExistence type="predicted"/>
<dbReference type="GO" id="GO:0016491">
    <property type="term" value="F:oxidoreductase activity"/>
    <property type="evidence" value="ECO:0007669"/>
    <property type="project" value="UniProtKB-KW"/>
</dbReference>
<dbReference type="InterPro" id="IPR008274">
    <property type="entry name" value="AldOxase/xan_DH_MoCoBD1"/>
</dbReference>
<dbReference type="AlphaFoldDB" id="A0A3A9YHB8"/>
<accession>A0A3A9YHB8</accession>
<keyword evidence="2" id="KW-0560">Oxidoreductase</keyword>
<dbReference type="InterPro" id="IPR036856">
    <property type="entry name" value="Ald_Oxase/Xan_DH_a/b_sf"/>
</dbReference>
<dbReference type="PANTHER" id="PTHR11908:SF132">
    <property type="entry name" value="ALDEHYDE OXIDASE 1-RELATED"/>
    <property type="match status" value="1"/>
</dbReference>
<dbReference type="RefSeq" id="WP_120687696.1">
    <property type="nucleotide sequence ID" value="NZ_RAZT01000001.1"/>
</dbReference>
<organism evidence="4 5">
    <name type="scientific">Micromonospora musae</name>
    <dbReference type="NCBI Taxonomy" id="1894970"/>
    <lineage>
        <taxon>Bacteria</taxon>
        <taxon>Bacillati</taxon>
        <taxon>Actinomycetota</taxon>
        <taxon>Actinomycetes</taxon>
        <taxon>Micromonosporales</taxon>
        <taxon>Micromonosporaceae</taxon>
        <taxon>Micromonospora</taxon>
    </lineage>
</organism>
<protein>
    <submittedName>
        <fullName evidence="4">Xanthine dehydrogenase family protein molybdopterin-binding subunit</fullName>
    </submittedName>
</protein>
<dbReference type="Gene3D" id="3.30.365.10">
    <property type="entry name" value="Aldehyde oxidase/xanthine dehydrogenase, molybdopterin binding domain"/>
    <property type="match status" value="4"/>
</dbReference>
<dbReference type="Pfam" id="PF01315">
    <property type="entry name" value="Ald_Xan_dh_C"/>
    <property type="match status" value="1"/>
</dbReference>
<evidence type="ECO:0000313" key="5">
    <source>
        <dbReference type="Proteomes" id="UP000275865"/>
    </source>
</evidence>
<dbReference type="InterPro" id="IPR000674">
    <property type="entry name" value="Ald_Oxase/Xan_DH_a/b"/>
</dbReference>
<keyword evidence="1" id="KW-0500">Molybdenum</keyword>
<dbReference type="InterPro" id="IPR046867">
    <property type="entry name" value="AldOxase/xan_DH_MoCoBD2"/>
</dbReference>
<evidence type="ECO:0000256" key="2">
    <source>
        <dbReference type="ARBA" id="ARBA00023002"/>
    </source>
</evidence>
<dbReference type="Proteomes" id="UP000275865">
    <property type="component" value="Unassembled WGS sequence"/>
</dbReference>
<evidence type="ECO:0000313" key="4">
    <source>
        <dbReference type="EMBL" id="RKN36371.1"/>
    </source>
</evidence>
<feature type="domain" description="Aldehyde oxidase/xanthine dehydrogenase a/b hammerhead" evidence="3">
    <location>
        <begin position="23"/>
        <end position="132"/>
    </location>
</feature>
<dbReference type="EMBL" id="RAZT01000001">
    <property type="protein sequence ID" value="RKN36371.1"/>
    <property type="molecule type" value="Genomic_DNA"/>
</dbReference>